<dbReference type="SUPFAM" id="SSF57850">
    <property type="entry name" value="RING/U-box"/>
    <property type="match status" value="1"/>
</dbReference>
<dbReference type="Gene3D" id="3.30.40.10">
    <property type="entry name" value="Zinc/RING finger domain, C3HC4 (zinc finger)"/>
    <property type="match status" value="1"/>
</dbReference>
<dbReference type="OrthoDB" id="8062037at2759"/>
<keyword evidence="1" id="KW-0863">Zinc-finger</keyword>
<keyword evidence="1" id="KW-0862">Zinc</keyword>
<dbReference type="PROSITE" id="PS50089">
    <property type="entry name" value="ZF_RING_2"/>
    <property type="match status" value="1"/>
</dbReference>
<feature type="region of interest" description="Disordered" evidence="2">
    <location>
        <begin position="233"/>
        <end position="257"/>
    </location>
</feature>
<dbReference type="AlphaFoldDB" id="A0A8T2S630"/>
<dbReference type="EMBL" id="CM035427">
    <property type="protein sequence ID" value="KAH7306690.1"/>
    <property type="molecule type" value="Genomic_DNA"/>
</dbReference>
<feature type="domain" description="RING-type" evidence="3">
    <location>
        <begin position="165"/>
        <end position="206"/>
    </location>
</feature>
<dbReference type="PANTHER" id="PTHR22765">
    <property type="entry name" value="RING FINGER AND PROTEASE ASSOCIATED DOMAIN-CONTAINING"/>
    <property type="match status" value="1"/>
</dbReference>
<dbReference type="GO" id="GO:0061630">
    <property type="term" value="F:ubiquitin protein ligase activity"/>
    <property type="evidence" value="ECO:0007669"/>
    <property type="project" value="TreeGrafter"/>
</dbReference>
<evidence type="ECO:0000313" key="4">
    <source>
        <dbReference type="EMBL" id="KAH7306691.1"/>
    </source>
</evidence>
<gene>
    <name evidence="4" type="ORF">KP509_22G025500</name>
</gene>
<dbReference type="InterPro" id="IPR051826">
    <property type="entry name" value="E3_ubiquitin-ligase_domain"/>
</dbReference>
<dbReference type="GO" id="GO:0008270">
    <property type="term" value="F:zinc ion binding"/>
    <property type="evidence" value="ECO:0007669"/>
    <property type="project" value="UniProtKB-KW"/>
</dbReference>
<dbReference type="EMBL" id="CM035427">
    <property type="protein sequence ID" value="KAH7306691.1"/>
    <property type="molecule type" value="Genomic_DNA"/>
</dbReference>
<dbReference type="CDD" id="cd16454">
    <property type="entry name" value="RING-H2_PA-TM-RING"/>
    <property type="match status" value="1"/>
</dbReference>
<evidence type="ECO:0000259" key="3">
    <source>
        <dbReference type="PROSITE" id="PS50089"/>
    </source>
</evidence>
<dbReference type="Pfam" id="PF13639">
    <property type="entry name" value="zf-RING_2"/>
    <property type="match status" value="1"/>
</dbReference>
<accession>A0A8T2S630</accession>
<dbReference type="Proteomes" id="UP000825935">
    <property type="component" value="Chromosome 22"/>
</dbReference>
<dbReference type="PANTHER" id="PTHR22765:SF272">
    <property type="entry name" value="E3 UBIQUITIN-PROTEIN LIGASE PRAJA-2"/>
    <property type="match status" value="1"/>
</dbReference>
<name>A0A8T2S630_CERRI</name>
<dbReference type="GO" id="GO:0006511">
    <property type="term" value="P:ubiquitin-dependent protein catabolic process"/>
    <property type="evidence" value="ECO:0007669"/>
    <property type="project" value="TreeGrafter"/>
</dbReference>
<reference evidence="4" key="1">
    <citation type="submission" date="2021-08" db="EMBL/GenBank/DDBJ databases">
        <title>WGS assembly of Ceratopteris richardii.</title>
        <authorList>
            <person name="Marchant D.B."/>
            <person name="Chen G."/>
            <person name="Jenkins J."/>
            <person name="Shu S."/>
            <person name="Leebens-Mack J."/>
            <person name="Grimwood J."/>
            <person name="Schmutz J."/>
            <person name="Soltis P."/>
            <person name="Soltis D."/>
            <person name="Chen Z.-H."/>
        </authorList>
    </citation>
    <scope>NUCLEOTIDE SEQUENCE</scope>
    <source>
        <strain evidence="4">Whitten #5841</strain>
        <tissue evidence="4">Leaf</tissue>
    </source>
</reference>
<feature type="compositionally biased region" description="Polar residues" evidence="2">
    <location>
        <begin position="233"/>
        <end position="243"/>
    </location>
</feature>
<comment type="caution">
    <text evidence="4">The sequence shown here is derived from an EMBL/GenBank/DDBJ whole genome shotgun (WGS) entry which is preliminary data.</text>
</comment>
<dbReference type="SMART" id="SM00184">
    <property type="entry name" value="RING"/>
    <property type="match status" value="1"/>
</dbReference>
<keyword evidence="1" id="KW-0479">Metal-binding</keyword>
<sequence length="257" mass="28382">MTLPGVESARRRRVSHGRAAALMEPHPRLAKTSPFSFVGADKESVQRLYPRSIDGVQVRVIAARKRLDEKLRAGGFAAVKGTDRCAQTGEGHSHMRIECVAESTSFYGFLGKTSASASARPSSRCLPVRCFVSWAACFRGIIPRKREQASSLGMEAWSLHVQEECPVCLESLHPEQNLIHLPCSHVFHVSCLLPWLQDHSHCPLCRAPTPTEQVQSSKYLSSAENYIQLRPSFTSGGHGSSTPFLKLRGDPTGRRHI</sequence>
<evidence type="ECO:0000256" key="1">
    <source>
        <dbReference type="PROSITE-ProRule" id="PRU00175"/>
    </source>
</evidence>
<protein>
    <recommendedName>
        <fullName evidence="3">RING-type domain-containing protein</fullName>
    </recommendedName>
</protein>
<evidence type="ECO:0000313" key="5">
    <source>
        <dbReference type="Proteomes" id="UP000825935"/>
    </source>
</evidence>
<feature type="compositionally biased region" description="Basic and acidic residues" evidence="2">
    <location>
        <begin position="247"/>
        <end position="257"/>
    </location>
</feature>
<keyword evidence="5" id="KW-1185">Reference proteome</keyword>
<organism evidence="4 5">
    <name type="scientific">Ceratopteris richardii</name>
    <name type="common">Triangle waterfern</name>
    <dbReference type="NCBI Taxonomy" id="49495"/>
    <lineage>
        <taxon>Eukaryota</taxon>
        <taxon>Viridiplantae</taxon>
        <taxon>Streptophyta</taxon>
        <taxon>Embryophyta</taxon>
        <taxon>Tracheophyta</taxon>
        <taxon>Polypodiopsida</taxon>
        <taxon>Polypodiidae</taxon>
        <taxon>Polypodiales</taxon>
        <taxon>Pteridineae</taxon>
        <taxon>Pteridaceae</taxon>
        <taxon>Parkerioideae</taxon>
        <taxon>Ceratopteris</taxon>
    </lineage>
</organism>
<dbReference type="InterPro" id="IPR013083">
    <property type="entry name" value="Znf_RING/FYVE/PHD"/>
</dbReference>
<dbReference type="InterPro" id="IPR001841">
    <property type="entry name" value="Znf_RING"/>
</dbReference>
<evidence type="ECO:0000256" key="2">
    <source>
        <dbReference type="SAM" id="MobiDB-lite"/>
    </source>
</evidence>
<proteinExistence type="predicted"/>